<dbReference type="PANTHER" id="PTHR47163:SF2">
    <property type="entry name" value="SI:DKEY-17M8.2"/>
    <property type="match status" value="1"/>
</dbReference>
<dbReference type="Pfam" id="PF12762">
    <property type="entry name" value="DDE_Tnp_IS1595"/>
    <property type="match status" value="1"/>
</dbReference>
<gene>
    <name evidence="2" type="ORF">GCM10011507_02420</name>
</gene>
<dbReference type="InterPro" id="IPR024445">
    <property type="entry name" value="Tnp_ISXO2-like"/>
</dbReference>
<dbReference type="PANTHER" id="PTHR47163">
    <property type="entry name" value="DDE_TNP_IS1595 DOMAIN-CONTAINING PROTEIN"/>
    <property type="match status" value="1"/>
</dbReference>
<comment type="caution">
    <text evidence="2">The sequence shown here is derived from an EMBL/GenBank/DDBJ whole genome shotgun (WGS) entry which is preliminary data.</text>
</comment>
<dbReference type="SMART" id="SM01126">
    <property type="entry name" value="DDE_Tnp_IS1595"/>
    <property type="match status" value="1"/>
</dbReference>
<feature type="domain" description="ISXO2-like transposase" evidence="1">
    <location>
        <begin position="91"/>
        <end position="237"/>
    </location>
</feature>
<dbReference type="AlphaFoldDB" id="A0A916RG01"/>
<evidence type="ECO:0000313" key="3">
    <source>
        <dbReference type="Proteomes" id="UP000648801"/>
    </source>
</evidence>
<dbReference type="EMBL" id="BMJB01000001">
    <property type="protein sequence ID" value="GGA54646.1"/>
    <property type="molecule type" value="Genomic_DNA"/>
</dbReference>
<name>A0A916RG01_9BACT</name>
<dbReference type="Proteomes" id="UP000648801">
    <property type="component" value="Unassembled WGS sequence"/>
</dbReference>
<dbReference type="NCBIfam" id="NF033547">
    <property type="entry name" value="transpos_IS1595"/>
    <property type="match status" value="1"/>
</dbReference>
<sequence length="275" mass="31613">MYQMMTGEARNKDYRWRCRGCKAMYTVRTGTPLEETRLPLRVWVFAIWKAASGKKGYSALQLSREMEITHKSALFVLRRIRHGLGEVNPPKLTGTVEVDEVYIGGRPRYRHPSNRGKTLDKMAVLGMVQRGGDVRFRAMNRVTAGNVNRVIQENADGSCRIITDELNVYRRIGRGFAGGHDYVKHGAREYVKPGTDIHSNTIEGVFSLIQRGLMGTFHSVTRKHLPNYLNEFQFRWNTRYVNDDERVQAAIKQMDGKRLTYRESVDAPPYEAAIW</sequence>
<reference evidence="2" key="2">
    <citation type="submission" date="2020-09" db="EMBL/GenBank/DDBJ databases">
        <authorList>
            <person name="Sun Q."/>
            <person name="Zhou Y."/>
        </authorList>
    </citation>
    <scope>NUCLEOTIDE SEQUENCE</scope>
    <source>
        <strain evidence="2">CGMCC 1.15447</strain>
    </source>
</reference>
<reference evidence="2" key="1">
    <citation type="journal article" date="2014" name="Int. J. Syst. Evol. Microbiol.">
        <title>Complete genome sequence of Corynebacterium casei LMG S-19264T (=DSM 44701T), isolated from a smear-ripened cheese.</title>
        <authorList>
            <consortium name="US DOE Joint Genome Institute (JGI-PGF)"/>
            <person name="Walter F."/>
            <person name="Albersmeier A."/>
            <person name="Kalinowski J."/>
            <person name="Ruckert C."/>
        </authorList>
    </citation>
    <scope>NUCLEOTIDE SEQUENCE</scope>
    <source>
        <strain evidence="2">CGMCC 1.15447</strain>
    </source>
</reference>
<evidence type="ECO:0000259" key="1">
    <source>
        <dbReference type="SMART" id="SM01126"/>
    </source>
</evidence>
<protein>
    <submittedName>
        <fullName evidence="2">DDE transposase</fullName>
    </submittedName>
</protein>
<dbReference type="InterPro" id="IPR053164">
    <property type="entry name" value="IS1016-like_transposase"/>
</dbReference>
<proteinExistence type="predicted"/>
<keyword evidence="3" id="KW-1185">Reference proteome</keyword>
<accession>A0A916RG01</accession>
<evidence type="ECO:0000313" key="2">
    <source>
        <dbReference type="EMBL" id="GGA54646.1"/>
    </source>
</evidence>
<organism evidence="2 3">
    <name type="scientific">Edaphobacter acidisoli</name>
    <dbReference type="NCBI Taxonomy" id="2040573"/>
    <lineage>
        <taxon>Bacteria</taxon>
        <taxon>Pseudomonadati</taxon>
        <taxon>Acidobacteriota</taxon>
        <taxon>Terriglobia</taxon>
        <taxon>Terriglobales</taxon>
        <taxon>Acidobacteriaceae</taxon>
        <taxon>Edaphobacter</taxon>
    </lineage>
</organism>